<dbReference type="InterPro" id="IPR005018">
    <property type="entry name" value="DOMON_domain"/>
</dbReference>
<evidence type="ECO:0000259" key="2">
    <source>
        <dbReference type="PROSITE" id="PS50836"/>
    </source>
</evidence>
<proteinExistence type="predicted"/>
<sequence>MWPKNILVLLIALNFASARNRLLTPLVPSEDYAFHLSIDSRRPDFLNMHWKMVNDEIQIEIHCQTSGYVAFGLSPDGKMPKSDIVIGWVDSSGSYLFVRLIQRIDRNFKDTFASFKSSPKKDSQQDWTLLEAREVNGFTMLKMKRKLITGDPSDRDITNDATYLIFAWNNQDPVLQNWIYHGPNKRSLYTSLFHLKKFIFVRLQYINAYINAFRQDFDLLQKCENYYF</sequence>
<comment type="caution">
    <text evidence="3">The sequence shown here is derived from an EMBL/GenBank/DDBJ whole genome shotgun (WGS) entry which is preliminary data.</text>
</comment>
<organism evidence="3 4">
    <name type="scientific">Brachionus plicatilis</name>
    <name type="common">Marine rotifer</name>
    <name type="synonym">Brachionus muelleri</name>
    <dbReference type="NCBI Taxonomy" id="10195"/>
    <lineage>
        <taxon>Eukaryota</taxon>
        <taxon>Metazoa</taxon>
        <taxon>Spiralia</taxon>
        <taxon>Gnathifera</taxon>
        <taxon>Rotifera</taxon>
        <taxon>Eurotatoria</taxon>
        <taxon>Monogononta</taxon>
        <taxon>Pseudotrocha</taxon>
        <taxon>Ploima</taxon>
        <taxon>Brachionidae</taxon>
        <taxon>Brachionus</taxon>
    </lineage>
</organism>
<accession>A0A3M7SLB3</accession>
<dbReference type="EMBL" id="REGN01001165">
    <property type="protein sequence ID" value="RNA36563.1"/>
    <property type="molecule type" value="Genomic_DNA"/>
</dbReference>
<reference evidence="3 4" key="1">
    <citation type="journal article" date="2018" name="Sci. Rep.">
        <title>Genomic signatures of local adaptation to the degree of environmental predictability in rotifers.</title>
        <authorList>
            <person name="Franch-Gras L."/>
            <person name="Hahn C."/>
            <person name="Garcia-Roger E.M."/>
            <person name="Carmona M.J."/>
            <person name="Serra M."/>
            <person name="Gomez A."/>
        </authorList>
    </citation>
    <scope>NUCLEOTIDE SEQUENCE [LARGE SCALE GENOMIC DNA]</scope>
    <source>
        <strain evidence="3">HYR1</strain>
    </source>
</reference>
<keyword evidence="3" id="KW-0560">Oxidoreductase</keyword>
<dbReference type="STRING" id="10195.A0A3M7SLB3"/>
<dbReference type="PANTHER" id="PTHR10157:SF23">
    <property type="entry name" value="MOXD1 HOMOLOG 1"/>
    <property type="match status" value="1"/>
</dbReference>
<dbReference type="GO" id="GO:0042420">
    <property type="term" value="P:dopamine catabolic process"/>
    <property type="evidence" value="ECO:0007669"/>
    <property type="project" value="TreeGrafter"/>
</dbReference>
<gene>
    <name evidence="3" type="ORF">BpHYR1_025822</name>
</gene>
<name>A0A3M7SLB3_BRAPC</name>
<evidence type="ECO:0000313" key="4">
    <source>
        <dbReference type="Proteomes" id="UP000276133"/>
    </source>
</evidence>
<feature type="chain" id="PRO_5018236602" evidence="1">
    <location>
        <begin position="19"/>
        <end position="228"/>
    </location>
</feature>
<dbReference type="GO" id="GO:0042421">
    <property type="term" value="P:norepinephrine biosynthetic process"/>
    <property type="evidence" value="ECO:0007669"/>
    <property type="project" value="TreeGrafter"/>
</dbReference>
<feature type="domain" description="DOMON" evidence="2">
    <location>
        <begin position="44"/>
        <end position="169"/>
    </location>
</feature>
<keyword evidence="3" id="KW-0503">Monooxygenase</keyword>
<dbReference type="GO" id="GO:0005615">
    <property type="term" value="C:extracellular space"/>
    <property type="evidence" value="ECO:0007669"/>
    <property type="project" value="TreeGrafter"/>
</dbReference>
<keyword evidence="1" id="KW-0732">Signal</keyword>
<evidence type="ECO:0000313" key="3">
    <source>
        <dbReference type="EMBL" id="RNA36563.1"/>
    </source>
</evidence>
<dbReference type="InterPro" id="IPR045266">
    <property type="entry name" value="DOH_DOMON"/>
</dbReference>
<dbReference type="InterPro" id="IPR000945">
    <property type="entry name" value="DBH-like"/>
</dbReference>
<dbReference type="SMART" id="SM00664">
    <property type="entry name" value="DoH"/>
    <property type="match status" value="1"/>
</dbReference>
<keyword evidence="4" id="KW-1185">Reference proteome</keyword>
<dbReference type="Pfam" id="PF03351">
    <property type="entry name" value="DOMON"/>
    <property type="match status" value="1"/>
</dbReference>
<dbReference type="Proteomes" id="UP000276133">
    <property type="component" value="Unassembled WGS sequence"/>
</dbReference>
<dbReference type="GO" id="GO:0004500">
    <property type="term" value="F:dopamine beta-monooxygenase activity"/>
    <property type="evidence" value="ECO:0007669"/>
    <property type="project" value="InterPro"/>
</dbReference>
<dbReference type="PANTHER" id="PTHR10157">
    <property type="entry name" value="DOPAMINE BETA HYDROXYLASE RELATED"/>
    <property type="match status" value="1"/>
</dbReference>
<dbReference type="PROSITE" id="PS50836">
    <property type="entry name" value="DOMON"/>
    <property type="match status" value="1"/>
</dbReference>
<dbReference type="GO" id="GO:0006589">
    <property type="term" value="P:octopamine biosynthetic process"/>
    <property type="evidence" value="ECO:0007669"/>
    <property type="project" value="TreeGrafter"/>
</dbReference>
<feature type="signal peptide" evidence="1">
    <location>
        <begin position="1"/>
        <end position="18"/>
    </location>
</feature>
<protein>
    <submittedName>
        <fullName evidence="3">DBH-like monooxygenase 1-like protein</fullName>
    </submittedName>
</protein>
<dbReference type="GO" id="GO:0030667">
    <property type="term" value="C:secretory granule membrane"/>
    <property type="evidence" value="ECO:0007669"/>
    <property type="project" value="TreeGrafter"/>
</dbReference>
<evidence type="ECO:0000256" key="1">
    <source>
        <dbReference type="SAM" id="SignalP"/>
    </source>
</evidence>
<dbReference type="AlphaFoldDB" id="A0A3M7SLB3"/>
<dbReference type="OrthoDB" id="19261at2759"/>
<dbReference type="CDD" id="cd09631">
    <property type="entry name" value="DOMON_DOH"/>
    <property type="match status" value="1"/>
</dbReference>